<feature type="coiled-coil region" evidence="5">
    <location>
        <begin position="487"/>
        <end position="521"/>
    </location>
</feature>
<dbReference type="EMBL" id="JACBPP010000004">
    <property type="protein sequence ID" value="KAF8002247.1"/>
    <property type="molecule type" value="Genomic_DNA"/>
</dbReference>
<evidence type="ECO:0000313" key="9">
    <source>
        <dbReference type="Proteomes" id="UP000649328"/>
    </source>
</evidence>
<dbReference type="GO" id="GO:0005935">
    <property type="term" value="C:cellular bud neck"/>
    <property type="evidence" value="ECO:0007669"/>
    <property type="project" value="UniProtKB-SubCell"/>
</dbReference>
<evidence type="ECO:0000256" key="6">
    <source>
        <dbReference type="SAM" id="MobiDB-lite"/>
    </source>
</evidence>
<evidence type="ECO:0000259" key="7">
    <source>
        <dbReference type="PROSITE" id="PS51719"/>
    </source>
</evidence>
<dbReference type="PROSITE" id="PS51719">
    <property type="entry name" value="G_SEPTIN"/>
    <property type="match status" value="1"/>
</dbReference>
<dbReference type="Pfam" id="PF00735">
    <property type="entry name" value="Septin"/>
    <property type="match status" value="1"/>
</dbReference>
<protein>
    <recommendedName>
        <fullName evidence="7">Septin-type G domain-containing protein</fullName>
    </recommendedName>
</protein>
<proteinExistence type="inferred from homology"/>
<dbReference type="PIRSF" id="PIRSF006698">
    <property type="entry name" value="Septin"/>
    <property type="match status" value="1"/>
</dbReference>
<evidence type="ECO:0000256" key="1">
    <source>
        <dbReference type="ARBA" id="ARBA00004266"/>
    </source>
</evidence>
<dbReference type="InterPro" id="IPR027417">
    <property type="entry name" value="P-loop_NTPase"/>
</dbReference>
<comment type="caution">
    <text evidence="8">The sequence shown here is derived from an EMBL/GenBank/DDBJ whole genome shotgun (WGS) entry which is preliminary data.</text>
</comment>
<keyword evidence="5" id="KW-0175">Coiled coil</keyword>
<feature type="region of interest" description="Disordered" evidence="6">
    <location>
        <begin position="383"/>
        <end position="411"/>
    </location>
</feature>
<feature type="domain" description="Septin-type G" evidence="7">
    <location>
        <begin position="24"/>
        <end position="340"/>
    </location>
</feature>
<evidence type="ECO:0000256" key="2">
    <source>
        <dbReference type="ARBA" id="ARBA00022741"/>
    </source>
</evidence>
<evidence type="ECO:0000256" key="5">
    <source>
        <dbReference type="SAM" id="Coils"/>
    </source>
</evidence>
<evidence type="ECO:0000256" key="3">
    <source>
        <dbReference type="ARBA" id="ARBA00023134"/>
    </source>
</evidence>
<evidence type="ECO:0000256" key="4">
    <source>
        <dbReference type="RuleBase" id="RU004560"/>
    </source>
</evidence>
<dbReference type="SUPFAM" id="SSF52540">
    <property type="entry name" value="P-loop containing nucleoside triphosphate hydrolases"/>
    <property type="match status" value="1"/>
</dbReference>
<dbReference type="OrthoDB" id="416553at2759"/>
<dbReference type="GO" id="GO:0005938">
    <property type="term" value="C:cell cortex"/>
    <property type="evidence" value="ECO:0007669"/>
    <property type="project" value="UniProtKB-ARBA"/>
</dbReference>
<dbReference type="Gene3D" id="3.40.50.300">
    <property type="entry name" value="P-loop containing nucleotide triphosphate hydrolases"/>
    <property type="match status" value="1"/>
</dbReference>
<keyword evidence="9" id="KW-1185">Reference proteome</keyword>
<feature type="region of interest" description="Disordered" evidence="6">
    <location>
        <begin position="521"/>
        <end position="540"/>
    </location>
</feature>
<dbReference type="GO" id="GO:0032156">
    <property type="term" value="C:septin cytoskeleton"/>
    <property type="evidence" value="ECO:0007669"/>
    <property type="project" value="UniProtKB-ARBA"/>
</dbReference>
<dbReference type="Proteomes" id="UP000649328">
    <property type="component" value="Unassembled WGS sequence"/>
</dbReference>
<dbReference type="PANTHER" id="PTHR18884">
    <property type="entry name" value="SEPTIN"/>
    <property type="match status" value="1"/>
</dbReference>
<keyword evidence="2 4" id="KW-0547">Nucleotide-binding</keyword>
<dbReference type="InterPro" id="IPR030379">
    <property type="entry name" value="G_SEPTIN_dom"/>
</dbReference>
<reference evidence="8" key="1">
    <citation type="submission" date="2020-10" db="EMBL/GenBank/DDBJ databases">
        <title>The Whole-Genome Sequence of Metschnikowia persimmonesis, a Novel Endophytic Yeast Species Isolated from Medicinal Plant Diospyros kaki Thumb.</title>
        <authorList>
            <person name="Rahmat E."/>
            <person name="Kang Y."/>
        </authorList>
    </citation>
    <scope>NUCLEOTIDE SEQUENCE</scope>
    <source>
        <strain evidence="8">KIOM G15050</strain>
    </source>
</reference>
<sequence length="540" mass="61040">MDTSMQLRTGTGSPMINYRKDAKKAVKFTFMVAGELGTGKTTFVNCLLDKRVMPHAYEGAGLADTRTILFTLASAVALPNTSLLKKNTFSATSAADEPGIALTETKVELVDDDNVRLNLTIIDTPGFGDNLDNEVCFLEMETYLKQQFDAVLAEETRIRRNPRFVDTRVHVLLYFITPTGHGLRELDIACMKRLAKYVNVIPVVGRADSFTAAELARFKLQIQVDIERFNVPTFKFDTFMDEYDQDEDSDLIEECRFLTRLQPFAVISSEQEFEIKDTHSGATKTIKARQYPWGLVDVNNPKYSDFPVLRLVLLGLHLQDLKDLTHDFLYETYRTERLSEVTGQNSAEYDNKARGAPQGPDMLVTVPSLSNLAQLTGNDTSLQLDFEDPQASPALSKKPRSMLYDDEEDDKSLAPENSLMVLSKLSYSSSSVHRNNTDSASQLFKRMSIGPQRSQLRQISETVPYVIRHERIVERQQKLEEMELASAKELESRALLLEQKAAQLKARERALLEKLERYKQAEASKNTTVAEDDDERHGHP</sequence>
<feature type="region of interest" description="Disordered" evidence="6">
    <location>
        <begin position="341"/>
        <end position="364"/>
    </location>
</feature>
<name>A0A8H7LEP6_9ASCO</name>
<dbReference type="CDD" id="cd01850">
    <property type="entry name" value="CDC_Septin"/>
    <property type="match status" value="1"/>
</dbReference>
<comment type="subcellular location">
    <subcellularLocation>
        <location evidence="1">Bud neck</location>
    </subcellularLocation>
</comment>
<keyword evidence="3 4" id="KW-0342">GTP-binding</keyword>
<dbReference type="AlphaFoldDB" id="A0A8H7LEP6"/>
<accession>A0A8H7LEP6</accession>
<organism evidence="8 9">
    <name type="scientific">Metschnikowia pulcherrima</name>
    <dbReference type="NCBI Taxonomy" id="27326"/>
    <lineage>
        <taxon>Eukaryota</taxon>
        <taxon>Fungi</taxon>
        <taxon>Dikarya</taxon>
        <taxon>Ascomycota</taxon>
        <taxon>Saccharomycotina</taxon>
        <taxon>Pichiomycetes</taxon>
        <taxon>Metschnikowiaceae</taxon>
        <taxon>Metschnikowia</taxon>
    </lineage>
</organism>
<dbReference type="InterPro" id="IPR016491">
    <property type="entry name" value="Septin"/>
</dbReference>
<gene>
    <name evidence="8" type="ORF">HF325_003212</name>
</gene>
<dbReference type="GO" id="GO:0005525">
    <property type="term" value="F:GTP binding"/>
    <property type="evidence" value="ECO:0007669"/>
    <property type="project" value="UniProtKB-KW"/>
</dbReference>
<comment type="similarity">
    <text evidence="4">Belongs to the TRAFAC class TrmE-Era-EngA-EngB-Septin-like GTPase superfamily. Septin GTPase family.</text>
</comment>
<evidence type="ECO:0000313" key="8">
    <source>
        <dbReference type="EMBL" id="KAF8002247.1"/>
    </source>
</evidence>